<reference evidence="1" key="1">
    <citation type="submission" date="2014-09" db="EMBL/GenBank/DDBJ databases">
        <authorList>
            <person name="Magalhaes I.L.F."/>
            <person name="Oliveira U."/>
            <person name="Santos F.R."/>
            <person name="Vidigal T.H.D.A."/>
            <person name="Brescovit A.D."/>
            <person name="Santos A.J."/>
        </authorList>
    </citation>
    <scope>NUCLEOTIDE SEQUENCE</scope>
    <source>
        <tissue evidence="1">Shoot tissue taken approximately 20 cm above the soil surface</tissue>
    </source>
</reference>
<accession>A0A0A9F6C5</accession>
<proteinExistence type="predicted"/>
<organism evidence="1">
    <name type="scientific">Arundo donax</name>
    <name type="common">Giant reed</name>
    <name type="synonym">Donax arundinaceus</name>
    <dbReference type="NCBI Taxonomy" id="35708"/>
    <lineage>
        <taxon>Eukaryota</taxon>
        <taxon>Viridiplantae</taxon>
        <taxon>Streptophyta</taxon>
        <taxon>Embryophyta</taxon>
        <taxon>Tracheophyta</taxon>
        <taxon>Spermatophyta</taxon>
        <taxon>Magnoliopsida</taxon>
        <taxon>Liliopsida</taxon>
        <taxon>Poales</taxon>
        <taxon>Poaceae</taxon>
        <taxon>PACMAD clade</taxon>
        <taxon>Arundinoideae</taxon>
        <taxon>Arundineae</taxon>
        <taxon>Arundo</taxon>
    </lineage>
</organism>
<reference evidence="1" key="2">
    <citation type="journal article" date="2015" name="Data Brief">
        <title>Shoot transcriptome of the giant reed, Arundo donax.</title>
        <authorList>
            <person name="Barrero R.A."/>
            <person name="Guerrero F.D."/>
            <person name="Moolhuijzen P."/>
            <person name="Goolsby J.A."/>
            <person name="Tidwell J."/>
            <person name="Bellgard S.E."/>
            <person name="Bellgard M.I."/>
        </authorList>
    </citation>
    <scope>NUCLEOTIDE SEQUENCE</scope>
    <source>
        <tissue evidence="1">Shoot tissue taken approximately 20 cm above the soil surface</tissue>
    </source>
</reference>
<evidence type="ECO:0000313" key="1">
    <source>
        <dbReference type="EMBL" id="JAE06759.1"/>
    </source>
</evidence>
<protein>
    <submittedName>
        <fullName evidence="1">Uncharacterized protein</fullName>
    </submittedName>
</protein>
<dbReference type="EMBL" id="GBRH01191137">
    <property type="protein sequence ID" value="JAE06759.1"/>
    <property type="molecule type" value="Transcribed_RNA"/>
</dbReference>
<sequence length="50" mass="5861">MIFIQYLGPGREDCSQNILDSVQIRTPPSVPQRVSFQFYPKSNYLKFDHV</sequence>
<dbReference type="AlphaFoldDB" id="A0A0A9F6C5"/>
<name>A0A0A9F6C5_ARUDO</name>